<evidence type="ECO:0000313" key="1">
    <source>
        <dbReference type="EMBL" id="PPB79685.1"/>
    </source>
</evidence>
<protein>
    <submittedName>
        <fullName evidence="1">LPS-assembly lipoprotein</fullName>
    </submittedName>
</protein>
<dbReference type="GO" id="GO:0043165">
    <property type="term" value="P:Gram-negative-bacterium-type cell outer membrane assembly"/>
    <property type="evidence" value="ECO:0007669"/>
    <property type="project" value="InterPro"/>
</dbReference>
<dbReference type="AlphaFoldDB" id="A0A2S5JEF7"/>
<dbReference type="Proteomes" id="UP000239736">
    <property type="component" value="Unassembled WGS sequence"/>
</dbReference>
<dbReference type="Pfam" id="PF04390">
    <property type="entry name" value="LptE"/>
    <property type="match status" value="1"/>
</dbReference>
<name>A0A2S5JEF7_9RHOB</name>
<comment type="caution">
    <text evidence="1">The sequence shown here is derived from an EMBL/GenBank/DDBJ whole genome shotgun (WGS) entry which is preliminary data.</text>
</comment>
<dbReference type="Gene3D" id="3.30.160.150">
    <property type="entry name" value="Lipoprotein like domain"/>
    <property type="match status" value="1"/>
</dbReference>
<keyword evidence="1" id="KW-0449">Lipoprotein</keyword>
<proteinExistence type="predicted"/>
<sequence>MGLALGAGLMLGACGFTPAYGPDGAARDLLGRVEVDPPGSREEFDLVARLEERLGRPQAAQYRLSFRVEIAEEGQAISQTNETNRYQVIGAVSYTLRDRETGRDLSSGRVRGFTAYSATGTAVASVASRRDARARLMRLLADRIVTRLIATAPEWNRP</sequence>
<gene>
    <name evidence="1" type="ORF">LV82_02702</name>
</gene>
<keyword evidence="2" id="KW-1185">Reference proteome</keyword>
<evidence type="ECO:0000313" key="2">
    <source>
        <dbReference type="Proteomes" id="UP000239736"/>
    </source>
</evidence>
<reference evidence="1 2" key="1">
    <citation type="submission" date="2018-01" db="EMBL/GenBank/DDBJ databases">
        <title>Genomic Encyclopedia of Archaeal and Bacterial Type Strains, Phase II (KMG-II): from individual species to whole genera.</title>
        <authorList>
            <person name="Goeker M."/>
        </authorList>
    </citation>
    <scope>NUCLEOTIDE SEQUENCE [LARGE SCALE GENOMIC DNA]</scope>
    <source>
        <strain evidence="1 2">DSM 12048</strain>
    </source>
</reference>
<accession>A0A2S5JEF7</accession>
<organism evidence="1 2">
    <name type="scientific">Albidovulum inexpectatum</name>
    <dbReference type="NCBI Taxonomy" id="196587"/>
    <lineage>
        <taxon>Bacteria</taxon>
        <taxon>Pseudomonadati</taxon>
        <taxon>Pseudomonadota</taxon>
        <taxon>Alphaproteobacteria</taxon>
        <taxon>Rhodobacterales</taxon>
        <taxon>Paracoccaceae</taxon>
        <taxon>Albidovulum</taxon>
    </lineage>
</organism>
<dbReference type="InterPro" id="IPR007485">
    <property type="entry name" value="LPS_assembly_LptE"/>
</dbReference>
<dbReference type="GO" id="GO:0019867">
    <property type="term" value="C:outer membrane"/>
    <property type="evidence" value="ECO:0007669"/>
    <property type="project" value="InterPro"/>
</dbReference>
<dbReference type="RefSeq" id="WP_245873168.1">
    <property type="nucleotide sequence ID" value="NZ_PRDS01000010.1"/>
</dbReference>
<dbReference type="EMBL" id="PRDS01000010">
    <property type="protein sequence ID" value="PPB79685.1"/>
    <property type="molecule type" value="Genomic_DNA"/>
</dbReference>